<dbReference type="PANTHER" id="PTHR12121">
    <property type="entry name" value="CARBON CATABOLITE REPRESSOR PROTEIN 4"/>
    <property type="match status" value="1"/>
</dbReference>
<dbReference type="Gene3D" id="3.60.10.10">
    <property type="entry name" value="Endonuclease/exonuclease/phosphatase"/>
    <property type="match status" value="1"/>
</dbReference>
<proteinExistence type="predicted"/>
<dbReference type="Proteomes" id="UP000233837">
    <property type="component" value="Unassembled WGS sequence"/>
</dbReference>
<gene>
    <name evidence="1" type="primary">CCR4-2</name>
    <name evidence="1" type="ORF">MA16_Dca013720</name>
</gene>
<organism evidence="1 2">
    <name type="scientific">Dendrobium catenatum</name>
    <dbReference type="NCBI Taxonomy" id="906689"/>
    <lineage>
        <taxon>Eukaryota</taxon>
        <taxon>Viridiplantae</taxon>
        <taxon>Streptophyta</taxon>
        <taxon>Embryophyta</taxon>
        <taxon>Tracheophyta</taxon>
        <taxon>Spermatophyta</taxon>
        <taxon>Magnoliopsida</taxon>
        <taxon>Liliopsida</taxon>
        <taxon>Asparagales</taxon>
        <taxon>Orchidaceae</taxon>
        <taxon>Epidendroideae</taxon>
        <taxon>Malaxideae</taxon>
        <taxon>Dendrobiinae</taxon>
        <taxon>Dendrobium</taxon>
    </lineage>
</organism>
<dbReference type="STRING" id="906689.A0A2I0VW98"/>
<sequence length="273" mass="30535">MNIIHDKVTNALSLIDNGIDITKLDHDNHLGTFLHSDTKSLETITVDDDFQRDRLSHVKKYKVKFNKAAQSLDDVVIPTNQKKGSLSRLIKDNIAFIAVLEDKFSNHVADCLGSRQLLCVANTNVNVPQELTDVKLWQVHTLLKGLEKIALSADIPMLVCAYFNYVPSSAPDALLAMGKVDQMHSNLAVDPLRILHPASKLNHKLPLVSAYSSFSRMISVGLSLEQQRIKMDSTTYKSNTGWKYPDQFSQPNPPPYGGQPDLFLRAQSFILPR</sequence>
<dbReference type="GO" id="GO:0000175">
    <property type="term" value="F:3'-5'-RNA exonuclease activity"/>
    <property type="evidence" value="ECO:0007669"/>
    <property type="project" value="TreeGrafter"/>
</dbReference>
<name>A0A2I0VW98_9ASPA</name>
<keyword evidence="2" id="KW-1185">Reference proteome</keyword>
<dbReference type="PANTHER" id="PTHR12121:SF34">
    <property type="entry name" value="PROTEIN ANGEL"/>
    <property type="match status" value="1"/>
</dbReference>
<dbReference type="InterPro" id="IPR036691">
    <property type="entry name" value="Endo/exonu/phosph_ase_sf"/>
</dbReference>
<protein>
    <submittedName>
        <fullName evidence="1">Carbon catabolite repressor protein 4 like 2</fullName>
    </submittedName>
</protein>
<reference evidence="1 2" key="1">
    <citation type="journal article" date="2016" name="Sci. Rep.">
        <title>The Dendrobium catenatum Lindl. genome sequence provides insights into polysaccharide synthase, floral development and adaptive evolution.</title>
        <authorList>
            <person name="Zhang G.Q."/>
            <person name="Xu Q."/>
            <person name="Bian C."/>
            <person name="Tsai W.C."/>
            <person name="Yeh C.M."/>
            <person name="Liu K.W."/>
            <person name="Yoshida K."/>
            <person name="Zhang L.S."/>
            <person name="Chang S.B."/>
            <person name="Chen F."/>
            <person name="Shi Y."/>
            <person name="Su Y.Y."/>
            <person name="Zhang Y.Q."/>
            <person name="Chen L.J."/>
            <person name="Yin Y."/>
            <person name="Lin M."/>
            <person name="Huang H."/>
            <person name="Deng H."/>
            <person name="Wang Z.W."/>
            <person name="Zhu S.L."/>
            <person name="Zhao X."/>
            <person name="Deng C."/>
            <person name="Niu S.C."/>
            <person name="Huang J."/>
            <person name="Wang M."/>
            <person name="Liu G.H."/>
            <person name="Yang H.J."/>
            <person name="Xiao X.J."/>
            <person name="Hsiao Y.Y."/>
            <person name="Wu W.L."/>
            <person name="Chen Y.Y."/>
            <person name="Mitsuda N."/>
            <person name="Ohme-Takagi M."/>
            <person name="Luo Y.B."/>
            <person name="Van de Peer Y."/>
            <person name="Liu Z.J."/>
        </authorList>
    </citation>
    <scope>NUCLEOTIDE SEQUENCE [LARGE SCALE GENOMIC DNA]</scope>
    <source>
        <tissue evidence="1">The whole plant</tissue>
    </source>
</reference>
<dbReference type="EMBL" id="KZ503168">
    <property type="protein sequence ID" value="PKU67690.1"/>
    <property type="molecule type" value="Genomic_DNA"/>
</dbReference>
<dbReference type="InterPro" id="IPR050410">
    <property type="entry name" value="CCR4/nocturin_mRNA_transcr"/>
</dbReference>
<reference evidence="1 2" key="2">
    <citation type="journal article" date="2017" name="Nature">
        <title>The Apostasia genome and the evolution of orchids.</title>
        <authorList>
            <person name="Zhang G.Q."/>
            <person name="Liu K.W."/>
            <person name="Li Z."/>
            <person name="Lohaus R."/>
            <person name="Hsiao Y.Y."/>
            <person name="Niu S.C."/>
            <person name="Wang J.Y."/>
            <person name="Lin Y.C."/>
            <person name="Xu Q."/>
            <person name="Chen L.J."/>
            <person name="Yoshida K."/>
            <person name="Fujiwara S."/>
            <person name="Wang Z.W."/>
            <person name="Zhang Y.Q."/>
            <person name="Mitsuda N."/>
            <person name="Wang M."/>
            <person name="Liu G.H."/>
            <person name="Pecoraro L."/>
            <person name="Huang H.X."/>
            <person name="Xiao X.J."/>
            <person name="Lin M."/>
            <person name="Wu X.Y."/>
            <person name="Wu W.L."/>
            <person name="Chen Y.Y."/>
            <person name="Chang S.B."/>
            <person name="Sakamoto S."/>
            <person name="Ohme-Takagi M."/>
            <person name="Yagi M."/>
            <person name="Zeng S.J."/>
            <person name="Shen C.Y."/>
            <person name="Yeh C.M."/>
            <person name="Luo Y.B."/>
            <person name="Tsai W.C."/>
            <person name="Van de Peer Y."/>
            <person name="Liu Z.J."/>
        </authorList>
    </citation>
    <scope>NUCLEOTIDE SEQUENCE [LARGE SCALE GENOMIC DNA]</scope>
    <source>
        <tissue evidence="1">The whole plant</tissue>
    </source>
</reference>
<accession>A0A2I0VW98</accession>
<evidence type="ECO:0000313" key="1">
    <source>
        <dbReference type="EMBL" id="PKU67690.1"/>
    </source>
</evidence>
<evidence type="ECO:0000313" key="2">
    <source>
        <dbReference type="Proteomes" id="UP000233837"/>
    </source>
</evidence>
<dbReference type="AlphaFoldDB" id="A0A2I0VW98"/>